<dbReference type="EMBL" id="CP109441">
    <property type="protein sequence ID" value="WUV44482.1"/>
    <property type="molecule type" value="Genomic_DNA"/>
</dbReference>
<feature type="chain" id="PRO_5045742001" evidence="2">
    <location>
        <begin position="33"/>
        <end position="130"/>
    </location>
</feature>
<feature type="compositionally biased region" description="Basic and acidic residues" evidence="1">
    <location>
        <begin position="102"/>
        <end position="114"/>
    </location>
</feature>
<evidence type="ECO:0000313" key="4">
    <source>
        <dbReference type="Proteomes" id="UP001432062"/>
    </source>
</evidence>
<dbReference type="InterPro" id="IPR006311">
    <property type="entry name" value="TAT_signal"/>
</dbReference>
<evidence type="ECO:0000256" key="2">
    <source>
        <dbReference type="SAM" id="SignalP"/>
    </source>
</evidence>
<evidence type="ECO:0000313" key="3">
    <source>
        <dbReference type="EMBL" id="WUV44482.1"/>
    </source>
</evidence>
<dbReference type="RefSeq" id="WP_327097887.1">
    <property type="nucleotide sequence ID" value="NZ_CP109149.1"/>
</dbReference>
<dbReference type="Gene3D" id="1.20.20.20">
    <property type="entry name" value="Haemophore, haem-binding domain"/>
    <property type="match status" value="1"/>
</dbReference>
<dbReference type="NCBIfam" id="TIGR04529">
    <property type="entry name" value="MTB_hemophore"/>
    <property type="match status" value="1"/>
</dbReference>
<gene>
    <name evidence="3" type="ORF">OG563_35720</name>
</gene>
<keyword evidence="2" id="KW-0732">Signal</keyword>
<feature type="region of interest" description="Disordered" evidence="1">
    <location>
        <begin position="94"/>
        <end position="114"/>
    </location>
</feature>
<accession>A0ABZ1YRJ0</accession>
<dbReference type="PROSITE" id="PS51318">
    <property type="entry name" value="TAT"/>
    <property type="match status" value="1"/>
</dbReference>
<feature type="signal peptide" evidence="2">
    <location>
        <begin position="1"/>
        <end position="32"/>
    </location>
</feature>
<sequence>MTYTRTGFVRPAVALGGLLAAGALLVPGTASAQPGIGGGLIETTCSFAQVDAAIHAEAPKLAERLDSHPDRKAKLQEFLGLPVEQRKQRAQQWIDNHPNARTKIEEKRNSPEGQQKIDKLRQIANTCHNY</sequence>
<dbReference type="InterPro" id="IPR038378">
    <property type="entry name" value="MHB_sf"/>
</dbReference>
<evidence type="ECO:0000256" key="1">
    <source>
        <dbReference type="SAM" id="MobiDB-lite"/>
    </source>
</evidence>
<organism evidence="3 4">
    <name type="scientific">Nocardia vinacea</name>
    <dbReference type="NCBI Taxonomy" id="96468"/>
    <lineage>
        <taxon>Bacteria</taxon>
        <taxon>Bacillati</taxon>
        <taxon>Actinomycetota</taxon>
        <taxon>Actinomycetes</taxon>
        <taxon>Mycobacteriales</taxon>
        <taxon>Nocardiaceae</taxon>
        <taxon>Nocardia</taxon>
    </lineage>
</organism>
<name>A0ABZ1YRJ0_9NOCA</name>
<dbReference type="InterPro" id="IPR032407">
    <property type="entry name" value="MHB"/>
</dbReference>
<keyword evidence="4" id="KW-1185">Reference proteome</keyword>
<dbReference type="Proteomes" id="UP001432062">
    <property type="component" value="Chromosome"/>
</dbReference>
<reference evidence="3" key="1">
    <citation type="submission" date="2022-10" db="EMBL/GenBank/DDBJ databases">
        <title>The complete genomes of actinobacterial strains from the NBC collection.</title>
        <authorList>
            <person name="Joergensen T.S."/>
            <person name="Alvarez Arevalo M."/>
            <person name="Sterndorff E.B."/>
            <person name="Faurdal D."/>
            <person name="Vuksanovic O."/>
            <person name="Mourched A.-S."/>
            <person name="Charusanti P."/>
            <person name="Shaw S."/>
            <person name="Blin K."/>
            <person name="Weber T."/>
        </authorList>
    </citation>
    <scope>NUCLEOTIDE SEQUENCE</scope>
    <source>
        <strain evidence="3">NBC_01482</strain>
    </source>
</reference>
<proteinExistence type="predicted"/>
<protein>
    <submittedName>
        <fullName evidence="3">Hemophore-related protein</fullName>
    </submittedName>
</protein>